<comment type="caution">
    <text evidence="6">The sequence shown here is derived from an EMBL/GenBank/DDBJ whole genome shotgun (WGS) entry which is preliminary data.</text>
</comment>
<feature type="region of interest" description="Disordered" evidence="5">
    <location>
        <begin position="138"/>
        <end position="181"/>
    </location>
</feature>
<dbReference type="GO" id="GO:0008033">
    <property type="term" value="P:tRNA processing"/>
    <property type="evidence" value="ECO:0007669"/>
    <property type="project" value="UniProtKB-KW"/>
</dbReference>
<dbReference type="InterPro" id="IPR007175">
    <property type="entry name" value="Rpr2/Snm1/Rpp21"/>
</dbReference>
<name>A0A3M2S7P4_9HYPO</name>
<evidence type="ECO:0008006" key="8">
    <source>
        <dbReference type="Google" id="ProtNLM"/>
    </source>
</evidence>
<dbReference type="GO" id="GO:0005655">
    <property type="term" value="C:nucleolar ribonuclease P complex"/>
    <property type="evidence" value="ECO:0007669"/>
    <property type="project" value="TreeGrafter"/>
</dbReference>
<evidence type="ECO:0000313" key="6">
    <source>
        <dbReference type="EMBL" id="RMJ13587.1"/>
    </source>
</evidence>
<dbReference type="Proteomes" id="UP000277212">
    <property type="component" value="Unassembled WGS sequence"/>
</dbReference>
<dbReference type="STRING" id="2010991.A0A3M2S7P4"/>
<dbReference type="Pfam" id="PF04032">
    <property type="entry name" value="Rpr2"/>
    <property type="match status" value="1"/>
</dbReference>
<dbReference type="Gene3D" id="6.20.50.20">
    <property type="match status" value="1"/>
</dbReference>
<evidence type="ECO:0000256" key="4">
    <source>
        <dbReference type="ARBA" id="ARBA00038402"/>
    </source>
</evidence>
<dbReference type="PANTHER" id="PTHR14742:SF0">
    <property type="entry name" value="RIBONUCLEASE P PROTEIN SUBUNIT P21"/>
    <property type="match status" value="1"/>
</dbReference>
<dbReference type="PANTHER" id="PTHR14742">
    <property type="entry name" value="RIBONUCLEASE P SUBUNIT P21"/>
    <property type="match status" value="1"/>
</dbReference>
<feature type="compositionally biased region" description="Polar residues" evidence="5">
    <location>
        <begin position="58"/>
        <end position="68"/>
    </location>
</feature>
<keyword evidence="2" id="KW-0479">Metal-binding</keyword>
<protein>
    <recommendedName>
        <fullName evidence="8">Rpr2-domain-containing protein</fullName>
    </recommendedName>
</protein>
<feature type="region of interest" description="Disordered" evidence="5">
    <location>
        <begin position="32"/>
        <end position="72"/>
    </location>
</feature>
<evidence type="ECO:0000256" key="1">
    <source>
        <dbReference type="ARBA" id="ARBA00022694"/>
    </source>
</evidence>
<sequence length="181" mass="19697">MAKAKEPKGVQNRIIYSRVSYLYQAASYLASQNRQPGQDAASKSSSSGHEHSAPPSTPNEQRATQNMSRHLASSLRAVSLKAQIRQSPAMKQTICKFCDTLQVEGETCTSTVENASKGGRKPWADVLTIRCKTCGNVKRYPVSAPRQKRKTLRGPKPDEPMDDAPNEATTQEPTPGTTPGP</sequence>
<gene>
    <name evidence="6" type="ORF">CDV36_006775</name>
</gene>
<dbReference type="GO" id="GO:0046872">
    <property type="term" value="F:metal ion binding"/>
    <property type="evidence" value="ECO:0007669"/>
    <property type="project" value="UniProtKB-KW"/>
</dbReference>
<evidence type="ECO:0000256" key="5">
    <source>
        <dbReference type="SAM" id="MobiDB-lite"/>
    </source>
</evidence>
<organism evidence="6 7">
    <name type="scientific">Fusarium kuroshium</name>
    <dbReference type="NCBI Taxonomy" id="2010991"/>
    <lineage>
        <taxon>Eukaryota</taxon>
        <taxon>Fungi</taxon>
        <taxon>Dikarya</taxon>
        <taxon>Ascomycota</taxon>
        <taxon>Pezizomycotina</taxon>
        <taxon>Sordariomycetes</taxon>
        <taxon>Hypocreomycetidae</taxon>
        <taxon>Hypocreales</taxon>
        <taxon>Nectriaceae</taxon>
        <taxon>Fusarium</taxon>
        <taxon>Fusarium solani species complex</taxon>
    </lineage>
</organism>
<reference evidence="6 7" key="1">
    <citation type="submission" date="2017-06" db="EMBL/GenBank/DDBJ databases">
        <title>Comparative genomic analysis of Ambrosia Fusariam Clade fungi.</title>
        <authorList>
            <person name="Stajich J.E."/>
            <person name="Carrillo J."/>
            <person name="Kijimoto T."/>
            <person name="Eskalen A."/>
            <person name="O'Donnell K."/>
            <person name="Kasson M."/>
        </authorList>
    </citation>
    <scope>NUCLEOTIDE SEQUENCE [LARGE SCALE GENOMIC DNA]</scope>
    <source>
        <strain evidence="6">UCR3666</strain>
    </source>
</reference>
<comment type="similarity">
    <text evidence="4">Belongs to the eukaryotic/archaeal RNase P protein component 4 family.</text>
</comment>
<evidence type="ECO:0000313" key="7">
    <source>
        <dbReference type="Proteomes" id="UP000277212"/>
    </source>
</evidence>
<evidence type="ECO:0000256" key="3">
    <source>
        <dbReference type="ARBA" id="ARBA00022833"/>
    </source>
</evidence>
<keyword evidence="3" id="KW-0862">Zinc</keyword>
<dbReference type="AlphaFoldDB" id="A0A3M2S7P4"/>
<dbReference type="EMBL" id="NKUJ01000105">
    <property type="protein sequence ID" value="RMJ13587.1"/>
    <property type="molecule type" value="Genomic_DNA"/>
</dbReference>
<proteinExistence type="inferred from homology"/>
<accession>A0A3M2S7P4</accession>
<dbReference type="OrthoDB" id="128536at2759"/>
<keyword evidence="7" id="KW-1185">Reference proteome</keyword>
<evidence type="ECO:0000256" key="2">
    <source>
        <dbReference type="ARBA" id="ARBA00022723"/>
    </source>
</evidence>
<keyword evidence="1" id="KW-0819">tRNA processing</keyword>